<gene>
    <name evidence="1" type="ORF">GCM10017056_11640</name>
</gene>
<name>A0A8J3GV27_9RHOB</name>
<organism evidence="1 2">
    <name type="scientific">Seohaeicola zhoushanensis</name>
    <dbReference type="NCBI Taxonomy" id="1569283"/>
    <lineage>
        <taxon>Bacteria</taxon>
        <taxon>Pseudomonadati</taxon>
        <taxon>Pseudomonadota</taxon>
        <taxon>Alphaproteobacteria</taxon>
        <taxon>Rhodobacterales</taxon>
        <taxon>Roseobacteraceae</taxon>
        <taxon>Seohaeicola</taxon>
    </lineage>
</organism>
<evidence type="ECO:0000313" key="1">
    <source>
        <dbReference type="EMBL" id="GHF41668.1"/>
    </source>
</evidence>
<dbReference type="InterPro" id="IPR009467">
    <property type="entry name" value="Glycolipid-bd_prot_put"/>
</dbReference>
<dbReference type="SUPFAM" id="SSF159275">
    <property type="entry name" value="PA1994-like"/>
    <property type="match status" value="1"/>
</dbReference>
<dbReference type="EMBL" id="BNCJ01000002">
    <property type="protein sequence ID" value="GHF41668.1"/>
    <property type="molecule type" value="Genomic_DNA"/>
</dbReference>
<reference evidence="1" key="2">
    <citation type="submission" date="2020-09" db="EMBL/GenBank/DDBJ databases">
        <authorList>
            <person name="Sun Q."/>
            <person name="Kim S."/>
        </authorList>
    </citation>
    <scope>NUCLEOTIDE SEQUENCE</scope>
    <source>
        <strain evidence="1">KCTC 42650</strain>
    </source>
</reference>
<evidence type="ECO:0000313" key="2">
    <source>
        <dbReference type="Proteomes" id="UP000626220"/>
    </source>
</evidence>
<dbReference type="Pfam" id="PF06475">
    <property type="entry name" value="Glycolipid_bind"/>
    <property type="match status" value="1"/>
</dbReference>
<proteinExistence type="predicted"/>
<comment type="caution">
    <text evidence="1">The sequence shown here is derived from an EMBL/GenBank/DDBJ whole genome shotgun (WGS) entry which is preliminary data.</text>
</comment>
<keyword evidence="2" id="KW-1185">Reference proteome</keyword>
<dbReference type="RefSeq" id="WP_189679090.1">
    <property type="nucleotide sequence ID" value="NZ_BNCJ01000002.1"/>
</dbReference>
<sequence>MSGTVCTAHWRRIDGEGTDRCTLGSAEHGWLLSGQAAWREEEVETELSYAVRCDREWRSLSADIAGRRGEEEIALRLLRGEEGWMLNGVLQPETGGCVDLDLCFTPATNLLPIRRLVPDGPIPVPVVAAWLVPSLDAMRPLAQSYTRIDEDDYAYDSTGYSTRLRVHPTGFVTQYSGLWEGWVDA</sequence>
<accession>A0A8J3GV27</accession>
<reference evidence="1" key="1">
    <citation type="journal article" date="2014" name="Int. J. Syst. Evol. Microbiol.">
        <title>Complete genome sequence of Corynebacterium casei LMG S-19264T (=DSM 44701T), isolated from a smear-ripened cheese.</title>
        <authorList>
            <consortium name="US DOE Joint Genome Institute (JGI-PGF)"/>
            <person name="Walter F."/>
            <person name="Albersmeier A."/>
            <person name="Kalinowski J."/>
            <person name="Ruckert C."/>
        </authorList>
    </citation>
    <scope>NUCLEOTIDE SEQUENCE</scope>
    <source>
        <strain evidence="1">KCTC 42650</strain>
    </source>
</reference>
<dbReference type="AlphaFoldDB" id="A0A8J3GV27"/>
<dbReference type="Proteomes" id="UP000626220">
    <property type="component" value="Unassembled WGS sequence"/>
</dbReference>
<protein>
    <submittedName>
        <fullName evidence="1">Transcriptional regulator</fullName>
    </submittedName>
</protein>